<dbReference type="Proteomes" id="UP000887159">
    <property type="component" value="Unassembled WGS sequence"/>
</dbReference>
<sequence length="213" mass="23735">METHGEGLNRACALQQYTTPTASVRVCGVIAYNTRLQCLGALDVGYGSNTSCIGVSDIEFEKNRIVCATHKTIKVYEVKEDSCGIHPPKFTLSLSYGDVEALTVCENILLSSCQDMSIQKWDLDRRSIEYNVNQAHNDVVSSLNVLPDRNTFITGCKSGYLKLWTLDRCNCYEEIKAHNSSVNSISYNSNFIFTASSDNTIGVWTMRSGRTWT</sequence>
<keyword evidence="2 5" id="KW-0853">WD repeat</keyword>
<comment type="caution">
    <text evidence="6">The sequence shown here is derived from an EMBL/GenBank/DDBJ whole genome shotgun (WGS) entry which is preliminary data.</text>
</comment>
<dbReference type="EMBL" id="BMAU01021334">
    <property type="protein sequence ID" value="GFY15443.1"/>
    <property type="molecule type" value="Genomic_DNA"/>
</dbReference>
<dbReference type="Pfam" id="PF00400">
    <property type="entry name" value="WD40"/>
    <property type="match status" value="2"/>
</dbReference>
<accession>A0A8X6VNV6</accession>
<dbReference type="PANTHER" id="PTHR19865:SF0">
    <property type="entry name" value="U3 SMALL NUCLEOLAR RNA-INTERACTING PROTEIN 2"/>
    <property type="match status" value="1"/>
</dbReference>
<evidence type="ECO:0000256" key="3">
    <source>
        <dbReference type="ARBA" id="ARBA00022737"/>
    </source>
</evidence>
<evidence type="ECO:0000256" key="1">
    <source>
        <dbReference type="ARBA" id="ARBA00004123"/>
    </source>
</evidence>
<organism evidence="6 7">
    <name type="scientific">Trichonephila clavipes</name>
    <name type="common">Golden silk orbweaver</name>
    <name type="synonym">Nephila clavipes</name>
    <dbReference type="NCBI Taxonomy" id="2585209"/>
    <lineage>
        <taxon>Eukaryota</taxon>
        <taxon>Metazoa</taxon>
        <taxon>Ecdysozoa</taxon>
        <taxon>Arthropoda</taxon>
        <taxon>Chelicerata</taxon>
        <taxon>Arachnida</taxon>
        <taxon>Araneae</taxon>
        <taxon>Araneomorphae</taxon>
        <taxon>Entelegynae</taxon>
        <taxon>Araneoidea</taxon>
        <taxon>Nephilidae</taxon>
        <taxon>Trichonephila</taxon>
    </lineage>
</organism>
<name>A0A8X6VNV6_TRICX</name>
<evidence type="ECO:0000313" key="6">
    <source>
        <dbReference type="EMBL" id="GFY15443.1"/>
    </source>
</evidence>
<dbReference type="PROSITE" id="PS50082">
    <property type="entry name" value="WD_REPEATS_2"/>
    <property type="match status" value="2"/>
</dbReference>
<dbReference type="InterPro" id="IPR015943">
    <property type="entry name" value="WD40/YVTN_repeat-like_dom_sf"/>
</dbReference>
<dbReference type="InterPro" id="IPR036322">
    <property type="entry name" value="WD40_repeat_dom_sf"/>
</dbReference>
<keyword evidence="7" id="KW-1185">Reference proteome</keyword>
<feature type="repeat" description="WD" evidence="5">
    <location>
        <begin position="175"/>
        <end position="213"/>
    </location>
</feature>
<evidence type="ECO:0000256" key="2">
    <source>
        <dbReference type="ARBA" id="ARBA00022574"/>
    </source>
</evidence>
<dbReference type="InterPro" id="IPR001680">
    <property type="entry name" value="WD40_rpt"/>
</dbReference>
<dbReference type="PROSITE" id="PS50294">
    <property type="entry name" value="WD_REPEATS_REGION"/>
    <property type="match status" value="1"/>
</dbReference>
<protein>
    <submittedName>
        <fullName evidence="6">Kinesin-like protein KIF21A</fullName>
    </submittedName>
</protein>
<feature type="repeat" description="WD" evidence="5">
    <location>
        <begin position="133"/>
        <end position="167"/>
    </location>
</feature>
<dbReference type="SUPFAM" id="SSF50978">
    <property type="entry name" value="WD40 repeat-like"/>
    <property type="match status" value="1"/>
</dbReference>
<dbReference type="InterPro" id="IPR039241">
    <property type="entry name" value="Rrp9-like"/>
</dbReference>
<keyword evidence="3" id="KW-0677">Repeat</keyword>
<evidence type="ECO:0000256" key="4">
    <source>
        <dbReference type="ARBA" id="ARBA00023242"/>
    </source>
</evidence>
<dbReference type="GO" id="GO:0032040">
    <property type="term" value="C:small-subunit processome"/>
    <property type="evidence" value="ECO:0007669"/>
    <property type="project" value="TreeGrafter"/>
</dbReference>
<evidence type="ECO:0000256" key="5">
    <source>
        <dbReference type="PROSITE-ProRule" id="PRU00221"/>
    </source>
</evidence>
<dbReference type="SMART" id="SM00320">
    <property type="entry name" value="WD40"/>
    <property type="match status" value="3"/>
</dbReference>
<dbReference type="GO" id="GO:0034511">
    <property type="term" value="F:U3 snoRNA binding"/>
    <property type="evidence" value="ECO:0007669"/>
    <property type="project" value="InterPro"/>
</dbReference>
<dbReference type="PANTHER" id="PTHR19865">
    <property type="entry name" value="U3 SMALL NUCLEOLAR RNA INTERACTING PROTEIN 2"/>
    <property type="match status" value="1"/>
</dbReference>
<proteinExistence type="predicted"/>
<evidence type="ECO:0000313" key="7">
    <source>
        <dbReference type="Proteomes" id="UP000887159"/>
    </source>
</evidence>
<dbReference type="Gene3D" id="2.130.10.10">
    <property type="entry name" value="YVTN repeat-like/Quinoprotein amine dehydrogenase"/>
    <property type="match status" value="1"/>
</dbReference>
<comment type="subcellular location">
    <subcellularLocation>
        <location evidence="1">Nucleus</location>
    </subcellularLocation>
</comment>
<keyword evidence="4" id="KW-0539">Nucleus</keyword>
<dbReference type="AlphaFoldDB" id="A0A8X6VNV6"/>
<gene>
    <name evidence="6" type="primary">KIF21A</name>
    <name evidence="6" type="ORF">TNCV_1572541</name>
</gene>
<reference evidence="6" key="1">
    <citation type="submission" date="2020-08" db="EMBL/GenBank/DDBJ databases">
        <title>Multicomponent nature underlies the extraordinary mechanical properties of spider dragline silk.</title>
        <authorList>
            <person name="Kono N."/>
            <person name="Nakamura H."/>
            <person name="Mori M."/>
            <person name="Yoshida Y."/>
            <person name="Ohtoshi R."/>
            <person name="Malay A.D."/>
            <person name="Moran D.A.P."/>
            <person name="Tomita M."/>
            <person name="Numata K."/>
            <person name="Arakawa K."/>
        </authorList>
    </citation>
    <scope>NUCLEOTIDE SEQUENCE</scope>
</reference>